<dbReference type="EMBL" id="BPFZ01000007">
    <property type="protein sequence ID" value="GIU67142.1"/>
    <property type="molecule type" value="Genomic_DNA"/>
</dbReference>
<evidence type="ECO:0000313" key="2">
    <source>
        <dbReference type="Proteomes" id="UP001161064"/>
    </source>
</evidence>
<organism evidence="1 2">
    <name type="scientific">Candidatus Phycosocius spiralis</name>
    <dbReference type="NCBI Taxonomy" id="2815099"/>
    <lineage>
        <taxon>Bacteria</taxon>
        <taxon>Pseudomonadati</taxon>
        <taxon>Pseudomonadota</taxon>
        <taxon>Alphaproteobacteria</taxon>
        <taxon>Caulobacterales</taxon>
        <taxon>Caulobacterales incertae sedis</taxon>
        <taxon>Candidatus Phycosocius</taxon>
    </lineage>
</organism>
<reference evidence="1" key="2">
    <citation type="journal article" date="2023" name="ISME Commun">
        <title>Characterization of a bloom-associated alphaproteobacterial lineage, 'Candidatus Phycosocius': insights into freshwater algal-bacterial interactions.</title>
        <authorList>
            <person name="Tanabe Y."/>
            <person name="Yamaguchi H."/>
            <person name="Yoshida M."/>
            <person name="Kai A."/>
            <person name="Okazaki Y."/>
        </authorList>
    </citation>
    <scope>NUCLEOTIDE SEQUENCE</scope>
    <source>
        <strain evidence="1">BOTRYCO-1</strain>
    </source>
</reference>
<proteinExistence type="predicted"/>
<gene>
    <name evidence="1" type="ORF">PsB1_1296</name>
</gene>
<sequence length="69" mass="7530">MIIKMGGSLIGTSKLSITHIKSSAIISLENNNGGIIQYVYRPGLRNRRTVDLTLSADFVTTPHHPLTPL</sequence>
<comment type="caution">
    <text evidence="1">The sequence shown here is derived from an EMBL/GenBank/DDBJ whole genome shotgun (WGS) entry which is preliminary data.</text>
</comment>
<reference evidence="1" key="1">
    <citation type="submission" date="2021-05" db="EMBL/GenBank/DDBJ databases">
        <authorList>
            <person name="Tanabe Y."/>
        </authorList>
    </citation>
    <scope>NUCLEOTIDE SEQUENCE</scope>
    <source>
        <strain evidence="1">BOTRYCO-1</strain>
    </source>
</reference>
<name>A0ABQ4PVT7_9PROT</name>
<evidence type="ECO:0000313" key="1">
    <source>
        <dbReference type="EMBL" id="GIU67142.1"/>
    </source>
</evidence>
<protein>
    <submittedName>
        <fullName evidence="1">Uncharacterized protein</fullName>
    </submittedName>
</protein>
<dbReference type="Proteomes" id="UP001161064">
    <property type="component" value="Unassembled WGS sequence"/>
</dbReference>
<keyword evidence="2" id="KW-1185">Reference proteome</keyword>
<accession>A0ABQ4PVT7</accession>